<keyword evidence="2" id="KW-1185">Reference proteome</keyword>
<dbReference type="STRING" id="530584.SAMN05421630_11290"/>
<accession>A0A1G6XJA5</accession>
<sequence length="639" mass="67299">MYRYLTALLLGFLMLGGTPAEAREPAAPPVSDLAGRVAELIGEQLRRDRIPGAVVTVVAGGKTVLSEGYGLAEVSGQRPMDPGTALFAASEAKMFTAVAAAQLITSGRIDPDADVNRYLSDFQIEDTFPGEPVTMNHLLTHTAGFDSDYVGFNSETGTGIQSLGENLAEKQPKRVRAPGRTMAYDNYGVALAGHLVEEVSGKPFDRYLADHVFGPLGMDDSTVTQPTPPAIAAKLAGGYRPDGTDYVAAKGQHGPWTPTGAGAIMTAADMGRFMTALLEGDSRLGDGVAELVTRQHFTADERVPGIAYLMVEGEHGEARTVTKDGDLPGFHHETALVPEHGVGVYVGFNGDGVADAAFHDAKTVRDTVLDHLLPAKAPSRPGAVPGDMSSFEGTYRASATSEYSLAKVTALTTPVTVEAVGGTGIRTSGVSIDPAKDVQEWTHVGAGEFAELDGTGRLVFDRHGNLVSTSGPEAMTYVPLAWYQNPTAHLVLFGLGGVGLLTGLLWFPIAALIRRKRGESTTTGRKVCGIVTWSTCAVGAGFLAGFFTLVADGNAMNETILVGSPLLTVLPYLPSAMLVTLLAMLAFTVVGPVRKWWNRWQAIGYVALTLATVAFLGVCVYYNLLAIGDTVSPGGFHAS</sequence>
<organism evidence="1 2">
    <name type="scientific">Prauserella marina</name>
    <dbReference type="NCBI Taxonomy" id="530584"/>
    <lineage>
        <taxon>Bacteria</taxon>
        <taxon>Bacillati</taxon>
        <taxon>Actinomycetota</taxon>
        <taxon>Actinomycetes</taxon>
        <taxon>Pseudonocardiales</taxon>
        <taxon>Pseudonocardiaceae</taxon>
        <taxon>Prauserella</taxon>
    </lineage>
</organism>
<dbReference type="InterPro" id="IPR050491">
    <property type="entry name" value="AmpC-like"/>
</dbReference>
<dbReference type="Gene3D" id="3.40.710.10">
    <property type="entry name" value="DD-peptidase/beta-lactamase superfamily"/>
    <property type="match status" value="1"/>
</dbReference>
<dbReference type="PANTHER" id="PTHR46825">
    <property type="entry name" value="D-ALANYL-D-ALANINE-CARBOXYPEPTIDASE/ENDOPEPTIDASE AMPH"/>
    <property type="match status" value="1"/>
</dbReference>
<dbReference type="SUPFAM" id="SSF56601">
    <property type="entry name" value="beta-lactamase/transpeptidase-like"/>
    <property type="match status" value="1"/>
</dbReference>
<evidence type="ECO:0000313" key="1">
    <source>
        <dbReference type="EMBL" id="SDD77435.1"/>
    </source>
</evidence>
<gene>
    <name evidence="1" type="ORF">SAMN05421630_11290</name>
</gene>
<name>A0A1G6XJA5_9PSEU</name>
<dbReference type="RefSeq" id="WP_170140304.1">
    <property type="nucleotide sequence ID" value="NZ_CP016353.1"/>
</dbReference>
<reference evidence="1 2" key="1">
    <citation type="submission" date="2016-10" db="EMBL/GenBank/DDBJ databases">
        <authorList>
            <person name="de Groot N.N."/>
        </authorList>
    </citation>
    <scope>NUCLEOTIDE SEQUENCE [LARGE SCALE GENOMIC DNA]</scope>
    <source>
        <strain evidence="1 2">CGMCC 4.5506</strain>
    </source>
</reference>
<proteinExistence type="predicted"/>
<evidence type="ECO:0000313" key="2">
    <source>
        <dbReference type="Proteomes" id="UP000199494"/>
    </source>
</evidence>
<dbReference type="InterPro" id="IPR001466">
    <property type="entry name" value="Beta-lactam-related"/>
</dbReference>
<dbReference type="InterPro" id="IPR012338">
    <property type="entry name" value="Beta-lactam/transpept-like"/>
</dbReference>
<dbReference type="Proteomes" id="UP000199494">
    <property type="component" value="Unassembled WGS sequence"/>
</dbReference>
<dbReference type="AlphaFoldDB" id="A0A1G6XJA5"/>
<dbReference type="PANTHER" id="PTHR46825:SF9">
    <property type="entry name" value="BETA-LACTAMASE-RELATED DOMAIN-CONTAINING PROTEIN"/>
    <property type="match status" value="1"/>
</dbReference>
<dbReference type="EMBL" id="FMZE01000012">
    <property type="protein sequence ID" value="SDD77435.1"/>
    <property type="molecule type" value="Genomic_DNA"/>
</dbReference>
<dbReference type="Pfam" id="PF00144">
    <property type="entry name" value="Beta-lactamase"/>
    <property type="match status" value="1"/>
</dbReference>
<protein>
    <submittedName>
        <fullName evidence="1">CubicO group peptidase, beta-lactamase class C family</fullName>
    </submittedName>
</protein>